<accession>A0A699VKH6</accession>
<feature type="non-terminal residue" evidence="2">
    <location>
        <position position="1"/>
    </location>
</feature>
<reference evidence="2" key="1">
    <citation type="journal article" date="2019" name="Sci. Rep.">
        <title>Draft genome of Tanacetum cinerariifolium, the natural source of mosquito coil.</title>
        <authorList>
            <person name="Yamashiro T."/>
            <person name="Shiraishi A."/>
            <person name="Satake H."/>
            <person name="Nakayama K."/>
        </authorList>
    </citation>
    <scope>NUCLEOTIDE SEQUENCE</scope>
</reference>
<name>A0A699VKH6_TANCI</name>
<dbReference type="EMBL" id="BKCJ011453188">
    <property type="protein sequence ID" value="GFD34990.1"/>
    <property type="molecule type" value="Genomic_DNA"/>
</dbReference>
<feature type="non-terminal residue" evidence="2">
    <location>
        <position position="167"/>
    </location>
</feature>
<gene>
    <name evidence="2" type="ORF">Tci_906959</name>
</gene>
<dbReference type="AlphaFoldDB" id="A0A699VKH6"/>
<comment type="caution">
    <text evidence="2">The sequence shown here is derived from an EMBL/GenBank/DDBJ whole genome shotgun (WGS) entry which is preliminary data.</text>
</comment>
<evidence type="ECO:0000256" key="1">
    <source>
        <dbReference type="SAM" id="MobiDB-lite"/>
    </source>
</evidence>
<protein>
    <submittedName>
        <fullName evidence="2">Uncharacterized protein</fullName>
    </submittedName>
</protein>
<evidence type="ECO:0000313" key="2">
    <source>
        <dbReference type="EMBL" id="GFD34990.1"/>
    </source>
</evidence>
<organism evidence="2">
    <name type="scientific">Tanacetum cinerariifolium</name>
    <name type="common">Dalmatian daisy</name>
    <name type="synonym">Chrysanthemum cinerariifolium</name>
    <dbReference type="NCBI Taxonomy" id="118510"/>
    <lineage>
        <taxon>Eukaryota</taxon>
        <taxon>Viridiplantae</taxon>
        <taxon>Streptophyta</taxon>
        <taxon>Embryophyta</taxon>
        <taxon>Tracheophyta</taxon>
        <taxon>Spermatophyta</taxon>
        <taxon>Magnoliopsida</taxon>
        <taxon>eudicotyledons</taxon>
        <taxon>Gunneridae</taxon>
        <taxon>Pentapetalae</taxon>
        <taxon>asterids</taxon>
        <taxon>campanulids</taxon>
        <taxon>Asterales</taxon>
        <taxon>Asteraceae</taxon>
        <taxon>Asteroideae</taxon>
        <taxon>Anthemideae</taxon>
        <taxon>Anthemidinae</taxon>
        <taxon>Tanacetum</taxon>
    </lineage>
</organism>
<feature type="region of interest" description="Disordered" evidence="1">
    <location>
        <begin position="144"/>
        <end position="167"/>
    </location>
</feature>
<sequence>QEPPQDSDIHQLIEECSIKVPEEQKQKMEDTMLELVKICQQKEILCIHDDVNDLIESALDSKLLLINSNCQRLDKKEQKVKNVVKQPAERGNRSIQSLQNFKVVHKSSISFKNTSQISSIRTIAPILSTKEPEHLLSMGHEHLSITPETESDKVTESNAENLLPNPS</sequence>
<proteinExistence type="predicted"/>